<dbReference type="PANTHER" id="PTHR33337">
    <property type="entry name" value="GFA DOMAIN-CONTAINING PROTEIN"/>
    <property type="match status" value="1"/>
</dbReference>
<dbReference type="RefSeq" id="WP_090058835.1">
    <property type="nucleotide sequence ID" value="NZ_FORH01000001.1"/>
</dbReference>
<feature type="domain" description="CENP-V/GFA" evidence="5">
    <location>
        <begin position="18"/>
        <end position="123"/>
    </location>
</feature>
<keyword evidence="2" id="KW-0479">Metal-binding</keyword>
<dbReference type="Pfam" id="PF04828">
    <property type="entry name" value="GFA"/>
    <property type="match status" value="1"/>
</dbReference>
<proteinExistence type="inferred from homology"/>
<dbReference type="AlphaFoldDB" id="A0A1I3LYG0"/>
<reference evidence="7" key="1">
    <citation type="submission" date="2016-10" db="EMBL/GenBank/DDBJ databases">
        <authorList>
            <person name="Varghese N."/>
            <person name="Submissions S."/>
        </authorList>
    </citation>
    <scope>NUCLEOTIDE SEQUENCE [LARGE SCALE GENOMIC DNA]</scope>
    <source>
        <strain evidence="7">DSM 26471</strain>
    </source>
</reference>
<dbReference type="InterPro" id="IPR006913">
    <property type="entry name" value="CENP-V/GFA"/>
</dbReference>
<keyword evidence="3" id="KW-0862">Zinc</keyword>
<evidence type="ECO:0000259" key="5">
    <source>
        <dbReference type="PROSITE" id="PS51891"/>
    </source>
</evidence>
<dbReference type="GO" id="GO:0016846">
    <property type="term" value="F:carbon-sulfur lyase activity"/>
    <property type="evidence" value="ECO:0007669"/>
    <property type="project" value="InterPro"/>
</dbReference>
<protein>
    <submittedName>
        <fullName evidence="6">Uncharacterized conserved protein</fullName>
    </submittedName>
</protein>
<dbReference type="Proteomes" id="UP000199630">
    <property type="component" value="Unassembled WGS sequence"/>
</dbReference>
<keyword evidence="4" id="KW-0456">Lyase</keyword>
<evidence type="ECO:0000256" key="1">
    <source>
        <dbReference type="ARBA" id="ARBA00005495"/>
    </source>
</evidence>
<gene>
    <name evidence="6" type="ORF">SAMN04487991_1184</name>
</gene>
<evidence type="ECO:0000313" key="6">
    <source>
        <dbReference type="EMBL" id="SFI89752.1"/>
    </source>
</evidence>
<organism evidence="6 7">
    <name type="scientific">Celeribacter neptunius</name>
    <dbReference type="NCBI Taxonomy" id="588602"/>
    <lineage>
        <taxon>Bacteria</taxon>
        <taxon>Pseudomonadati</taxon>
        <taxon>Pseudomonadota</taxon>
        <taxon>Alphaproteobacteria</taxon>
        <taxon>Rhodobacterales</taxon>
        <taxon>Roseobacteraceae</taxon>
        <taxon>Celeribacter</taxon>
    </lineage>
</organism>
<dbReference type="OrthoDB" id="9807246at2"/>
<dbReference type="PROSITE" id="PS51891">
    <property type="entry name" value="CENP_V_GFA"/>
    <property type="match status" value="1"/>
</dbReference>
<dbReference type="GO" id="GO:0046872">
    <property type="term" value="F:metal ion binding"/>
    <property type="evidence" value="ECO:0007669"/>
    <property type="project" value="UniProtKB-KW"/>
</dbReference>
<dbReference type="InterPro" id="IPR011057">
    <property type="entry name" value="Mss4-like_sf"/>
</dbReference>
<sequence length="166" mass="18181">MTATETGEEREGATGQARIGTCRCGAVRLEVTAPPFMTAACHCDGCKKMSASAFSLTAMFPASGLRVAQGEVIRGGAKGPELDHFMCPDCLSWLFTRVRGFEEMVNVRPTLFDTDDPEVQDWCRPFIETMVAKRLPWVRTPAEHAFDAMPEMADFPALLEAFAARG</sequence>
<dbReference type="EMBL" id="FORH01000001">
    <property type="protein sequence ID" value="SFI89752.1"/>
    <property type="molecule type" value="Genomic_DNA"/>
</dbReference>
<dbReference type="Gene3D" id="3.90.1590.10">
    <property type="entry name" value="glutathione-dependent formaldehyde- activating enzyme (gfa)"/>
    <property type="match status" value="1"/>
</dbReference>
<evidence type="ECO:0000256" key="3">
    <source>
        <dbReference type="ARBA" id="ARBA00022833"/>
    </source>
</evidence>
<evidence type="ECO:0000256" key="4">
    <source>
        <dbReference type="ARBA" id="ARBA00023239"/>
    </source>
</evidence>
<name>A0A1I3LYG0_9RHOB</name>
<keyword evidence="7" id="KW-1185">Reference proteome</keyword>
<comment type="similarity">
    <text evidence="1">Belongs to the Gfa family.</text>
</comment>
<dbReference type="STRING" id="588602.SAMN04487991_1184"/>
<accession>A0A1I3LYG0</accession>
<evidence type="ECO:0000256" key="2">
    <source>
        <dbReference type="ARBA" id="ARBA00022723"/>
    </source>
</evidence>
<evidence type="ECO:0000313" key="7">
    <source>
        <dbReference type="Proteomes" id="UP000199630"/>
    </source>
</evidence>
<dbReference type="SUPFAM" id="SSF51316">
    <property type="entry name" value="Mss4-like"/>
    <property type="match status" value="1"/>
</dbReference>
<dbReference type="PANTHER" id="PTHR33337:SF40">
    <property type="entry name" value="CENP-V_GFA DOMAIN-CONTAINING PROTEIN-RELATED"/>
    <property type="match status" value="1"/>
</dbReference>